<protein>
    <submittedName>
        <fullName evidence="1">Uncharacterized protein</fullName>
    </submittedName>
</protein>
<feature type="non-terminal residue" evidence="1">
    <location>
        <position position="1"/>
    </location>
</feature>
<dbReference type="EMBL" id="JAKELL010000001">
    <property type="protein sequence ID" value="KAH9001597.1"/>
    <property type="molecule type" value="Genomic_DNA"/>
</dbReference>
<dbReference type="AlphaFoldDB" id="A0AAD4LTA9"/>
<keyword evidence="2" id="KW-1185">Reference proteome</keyword>
<name>A0AAD4LTA9_9AGAM</name>
<proteinExistence type="predicted"/>
<accession>A0AAD4LTA9</accession>
<reference evidence="1" key="1">
    <citation type="submission" date="2022-01" db="EMBL/GenBank/DDBJ databases">
        <title>Comparative genomics reveals a dynamic genome evolution in the ectomycorrhizal milk-cap (Lactarius) mushrooms.</title>
        <authorList>
            <consortium name="DOE Joint Genome Institute"/>
            <person name="Lebreton A."/>
            <person name="Tang N."/>
            <person name="Kuo A."/>
            <person name="LaButti K."/>
            <person name="Drula E."/>
            <person name="Barry K."/>
            <person name="Clum A."/>
            <person name="Lipzen A."/>
            <person name="Mousain D."/>
            <person name="Ng V."/>
            <person name="Wang R."/>
            <person name="Wang X."/>
            <person name="Dai Y."/>
            <person name="Henrissat B."/>
            <person name="Grigoriev I.V."/>
            <person name="Guerin-Laguette A."/>
            <person name="Yu F."/>
            <person name="Martin F.M."/>
        </authorList>
    </citation>
    <scope>NUCLEOTIDE SEQUENCE</scope>
    <source>
        <strain evidence="1">QP</strain>
    </source>
</reference>
<organism evidence="1 2">
    <name type="scientific">Lactarius akahatsu</name>
    <dbReference type="NCBI Taxonomy" id="416441"/>
    <lineage>
        <taxon>Eukaryota</taxon>
        <taxon>Fungi</taxon>
        <taxon>Dikarya</taxon>
        <taxon>Basidiomycota</taxon>
        <taxon>Agaricomycotina</taxon>
        <taxon>Agaricomycetes</taxon>
        <taxon>Russulales</taxon>
        <taxon>Russulaceae</taxon>
        <taxon>Lactarius</taxon>
    </lineage>
</organism>
<dbReference type="Proteomes" id="UP001201163">
    <property type="component" value="Unassembled WGS sequence"/>
</dbReference>
<evidence type="ECO:0000313" key="2">
    <source>
        <dbReference type="Proteomes" id="UP001201163"/>
    </source>
</evidence>
<sequence>DFTFHTIPESPTGAWTTPTYIRMELNLFAGQLYFNSKEEYDRVCELFALHMAHPGAKHIEVDGFVRRPYRTGAKSPFSVSVIATFKELTGFRRKGMGYNRTHLGMLVP</sequence>
<evidence type="ECO:0000313" key="1">
    <source>
        <dbReference type="EMBL" id="KAH9001597.1"/>
    </source>
</evidence>
<comment type="caution">
    <text evidence="1">The sequence shown here is derived from an EMBL/GenBank/DDBJ whole genome shotgun (WGS) entry which is preliminary data.</text>
</comment>
<gene>
    <name evidence="1" type="ORF">EDB92DRAFT_1789074</name>
</gene>